<dbReference type="SUPFAM" id="SSF103196">
    <property type="entry name" value="Roadblock/LC7 domain"/>
    <property type="match status" value="1"/>
</dbReference>
<dbReference type="Gene3D" id="3.30.450.30">
    <property type="entry name" value="Dynein light chain 2a, cytoplasmic"/>
    <property type="match status" value="1"/>
</dbReference>
<evidence type="ECO:0000259" key="2">
    <source>
        <dbReference type="Pfam" id="PF03259"/>
    </source>
</evidence>
<reference evidence="3" key="1">
    <citation type="submission" date="2020-11" db="EMBL/GenBank/DDBJ databases">
        <authorList>
            <person name="Tran Van P."/>
        </authorList>
    </citation>
    <scope>NUCLEOTIDE SEQUENCE</scope>
</reference>
<organism evidence="3">
    <name type="scientific">Timema genevievae</name>
    <name type="common">Walking stick</name>
    <dbReference type="NCBI Taxonomy" id="629358"/>
    <lineage>
        <taxon>Eukaryota</taxon>
        <taxon>Metazoa</taxon>
        <taxon>Ecdysozoa</taxon>
        <taxon>Arthropoda</taxon>
        <taxon>Hexapoda</taxon>
        <taxon>Insecta</taxon>
        <taxon>Pterygota</taxon>
        <taxon>Neoptera</taxon>
        <taxon>Polyneoptera</taxon>
        <taxon>Phasmatodea</taxon>
        <taxon>Timematodea</taxon>
        <taxon>Timematoidea</taxon>
        <taxon>Timematidae</taxon>
        <taxon>Timema</taxon>
    </lineage>
</organism>
<dbReference type="InterPro" id="IPR004942">
    <property type="entry name" value="Roadblock/LAMTOR2_dom"/>
</dbReference>
<feature type="domain" description="Roadblock/LAMTOR2" evidence="2">
    <location>
        <begin position="4"/>
        <end position="61"/>
    </location>
</feature>
<dbReference type="EMBL" id="OE839975">
    <property type="protein sequence ID" value="CAD7589140.1"/>
    <property type="molecule type" value="Genomic_DNA"/>
</dbReference>
<evidence type="ECO:0000313" key="3">
    <source>
        <dbReference type="EMBL" id="CAD7589140.1"/>
    </source>
</evidence>
<accession>A0A7R9PJP8</accession>
<protein>
    <recommendedName>
        <fullName evidence="2">Roadblock/LAMTOR2 domain-containing protein</fullName>
    </recommendedName>
</protein>
<dbReference type="PANTHER" id="PTHR10779">
    <property type="entry name" value="DYNEIN LIGHT CHAIN ROADBLOCK"/>
    <property type="match status" value="1"/>
</dbReference>
<dbReference type="Pfam" id="PF03259">
    <property type="entry name" value="Robl_LC7"/>
    <property type="match status" value="1"/>
</dbReference>
<gene>
    <name evidence="3" type="ORF">TGEB3V08_LOCUS3123</name>
</gene>
<dbReference type="AlphaFoldDB" id="A0A7R9PJP8"/>
<comment type="similarity">
    <text evidence="1">Belongs to the GAMAD family.</text>
</comment>
<proteinExistence type="inferred from homology"/>
<sequence length="175" mass="19264">MLAVPIKTTLSDARTTHYVALLNHLTNRTRWVLKDLDPTNDLTSLRIRSKKHEIIVVPDHELLDNAATFDSGGLYAANSTMATVRIIPDRDSNLGIPVLSSLVQHETSALANYATEVIDGLTDTLSGPTRYLGHDGCPPAQVPDDLVFYPAQSHKRAELPPNKEYALIVIQNPMD</sequence>
<name>A0A7R9PJP8_TIMGE</name>
<evidence type="ECO:0000256" key="1">
    <source>
        <dbReference type="ARBA" id="ARBA00007191"/>
    </source>
</evidence>